<name>H6RF67_9BACT</name>
<proteinExistence type="predicted"/>
<gene>
    <name evidence="2" type="ORF">VIS_S18BRA80006</name>
</gene>
<evidence type="ECO:0000259" key="1">
    <source>
        <dbReference type="Pfam" id="PF04168"/>
    </source>
</evidence>
<evidence type="ECO:0000313" key="2">
    <source>
        <dbReference type="EMBL" id="CCF99678.1"/>
    </source>
</evidence>
<dbReference type="Pfam" id="PF04168">
    <property type="entry name" value="Alpha-E"/>
    <property type="match status" value="1"/>
</dbReference>
<reference evidence="2" key="2">
    <citation type="submission" date="2012-02" db="EMBL/GenBank/DDBJ databases">
        <authorList>
            <person name="Genoscope - CEA"/>
        </authorList>
    </citation>
    <scope>NUCLEOTIDE SEQUENCE</scope>
</reference>
<feature type="domain" description="DUF403" evidence="1">
    <location>
        <begin position="1"/>
        <end position="308"/>
    </location>
</feature>
<sequence>MLSRVANNLFWLERYFVRLHSLLNLTKANYLSNLDIDDISPWDNIILNFTGKTLNDLNLRGNDSVDIIQLLLFDRRYPNSAINLIAQTRQNTRSVQEHVSKEIWQNINKYYHFFRQKDLSLRFIDQDPITIIDEMLMYNMLHYSNADVNQERGNAYCFMNLGKYIERLCQSIDFILLRSSYSNNTLDELEEHIYWKNLLVSVGGYQQFVKTYKSVFNSKNIIEFIVLNPFFPNSIYYCLNKISVHSNRLNKFNGINPINDMSFRVDKLDSRLRYMKIDNLLHTGLELFLENLKAEMSSLNKEIDMIYFNNI</sequence>
<dbReference type="InterPro" id="IPR051680">
    <property type="entry name" value="ATP-dep_Glu-Cys_Ligase-2"/>
</dbReference>
<accession>H6RF67</accession>
<dbReference type="InterPro" id="IPR007296">
    <property type="entry name" value="DUF403"/>
</dbReference>
<dbReference type="EMBL" id="FO117587">
    <property type="protein sequence ID" value="CCF99678.1"/>
    <property type="molecule type" value="Genomic_DNA"/>
</dbReference>
<protein>
    <submittedName>
        <fullName evidence="2">Protein containing DUF403</fullName>
    </submittedName>
</protein>
<reference evidence="2" key="1">
    <citation type="journal article" date="2012" name="Environ. Microbiol.">
        <title>Genomic content of uncultured Bacteroidetes from contrasting oceanic provinces in the North Atlantic Ocean.</title>
        <authorList>
            <person name="Gomez-Pereira P.R."/>
            <person name="Schuler M."/>
            <person name="Fuchs B.M."/>
            <person name="Bennke C."/>
            <person name="Teeling H."/>
            <person name="Waldmann J."/>
            <person name="Richter M."/>
            <person name="Barbe V."/>
            <person name="Bataille E."/>
            <person name="Glockner F.O."/>
            <person name="Amann R."/>
        </authorList>
    </citation>
    <scope>NUCLEOTIDE SEQUENCE</scope>
</reference>
<organism evidence="2">
    <name type="scientific">uncultured Flavobacteriia bacterium</name>
    <dbReference type="NCBI Taxonomy" id="212695"/>
    <lineage>
        <taxon>Bacteria</taxon>
        <taxon>Pseudomonadati</taxon>
        <taxon>Bacteroidota</taxon>
        <taxon>Flavobacteriia</taxon>
        <taxon>environmental samples</taxon>
    </lineage>
</organism>
<dbReference type="AlphaFoldDB" id="H6RF67"/>
<dbReference type="PANTHER" id="PTHR34595:SF7">
    <property type="entry name" value="SLL1039 PROTEIN"/>
    <property type="match status" value="1"/>
</dbReference>
<dbReference type="PANTHER" id="PTHR34595">
    <property type="entry name" value="BLR5612 PROTEIN"/>
    <property type="match status" value="1"/>
</dbReference>